<dbReference type="SUPFAM" id="SSF53850">
    <property type="entry name" value="Periplasmic binding protein-like II"/>
    <property type="match status" value="1"/>
</dbReference>
<dbReference type="Pfam" id="PF03466">
    <property type="entry name" value="LysR_substrate"/>
    <property type="match status" value="1"/>
</dbReference>
<feature type="domain" description="LysR substrate-binding" evidence="1">
    <location>
        <begin position="4"/>
        <end position="101"/>
    </location>
</feature>
<sequence length="118" mass="12060">MVRAAGSSTRRLVDAALAPYDPVAPRKECPTAAAVLASVAAGIAPAVVGSLDAASWIRTGRVAAVAVADLTLSRPLQVAWPKGGRPPDLAGELLAIALAHARRHATTGRNGWDPPGQR</sequence>
<organism evidence="2">
    <name type="scientific">bioreactor metagenome</name>
    <dbReference type="NCBI Taxonomy" id="1076179"/>
    <lineage>
        <taxon>unclassified sequences</taxon>
        <taxon>metagenomes</taxon>
        <taxon>ecological metagenomes</taxon>
    </lineage>
</organism>
<dbReference type="InterPro" id="IPR005119">
    <property type="entry name" value="LysR_subst-bd"/>
</dbReference>
<dbReference type="EMBL" id="VSSQ01027675">
    <property type="protein sequence ID" value="MPM77043.1"/>
    <property type="molecule type" value="Genomic_DNA"/>
</dbReference>
<proteinExistence type="predicted"/>
<evidence type="ECO:0000259" key="1">
    <source>
        <dbReference type="Pfam" id="PF03466"/>
    </source>
</evidence>
<evidence type="ECO:0000313" key="2">
    <source>
        <dbReference type="EMBL" id="MPM77043.1"/>
    </source>
</evidence>
<name>A0A645CJE8_9ZZZZ</name>
<comment type="caution">
    <text evidence="2">The sequence shown here is derived from an EMBL/GenBank/DDBJ whole genome shotgun (WGS) entry which is preliminary data.</text>
</comment>
<dbReference type="AlphaFoldDB" id="A0A645CJE8"/>
<accession>A0A645CJE8</accession>
<reference evidence="2" key="1">
    <citation type="submission" date="2019-08" db="EMBL/GenBank/DDBJ databases">
        <authorList>
            <person name="Kucharzyk K."/>
            <person name="Murdoch R.W."/>
            <person name="Higgins S."/>
            <person name="Loffler F."/>
        </authorList>
    </citation>
    <scope>NUCLEOTIDE SEQUENCE</scope>
</reference>
<protein>
    <recommendedName>
        <fullName evidence="1">LysR substrate-binding domain-containing protein</fullName>
    </recommendedName>
</protein>
<gene>
    <name evidence="2" type="ORF">SDC9_124042</name>
</gene>